<sequence length="201" mass="20882">MAQESTNPFVLPGFGQQGEAARNPLFAGLDMMRQAWQNMAGAGGLDAAQLTPMSLEDLERRIRELQTVQNWLQLNATMLANTIQGLEIQRSTLKTLKSFAGGAFAGAEAASAGSADAADAAGAAGAEYARAAGDWWNMVQQQFEHLASATAAGLQGMAESAEQAAAPAAKRAPARKKPAAAARKAPAGKSAAKKTARRTRA</sequence>
<proteinExistence type="predicted"/>
<evidence type="ECO:0000313" key="3">
    <source>
        <dbReference type="Proteomes" id="UP000541136"/>
    </source>
</evidence>
<organism evidence="2 3">
    <name type="scientific">Castellaniella defragrans</name>
    <name type="common">Alcaligenes defragrans</name>
    <dbReference type="NCBI Taxonomy" id="75697"/>
    <lineage>
        <taxon>Bacteria</taxon>
        <taxon>Pseudomonadati</taxon>
        <taxon>Pseudomonadota</taxon>
        <taxon>Betaproteobacteria</taxon>
        <taxon>Burkholderiales</taxon>
        <taxon>Alcaligenaceae</taxon>
        <taxon>Castellaniella</taxon>
    </lineage>
</organism>
<protein>
    <submittedName>
        <fullName evidence="2">Uncharacterized protein</fullName>
    </submittedName>
</protein>
<feature type="compositionally biased region" description="Basic residues" evidence="1">
    <location>
        <begin position="191"/>
        <end position="201"/>
    </location>
</feature>
<evidence type="ECO:0000313" key="2">
    <source>
        <dbReference type="EMBL" id="MBB6082171.1"/>
    </source>
</evidence>
<dbReference type="NCBIfam" id="NF043076">
    <property type="entry name" value="PHA_gran_PhaM"/>
    <property type="match status" value="1"/>
</dbReference>
<dbReference type="RefSeq" id="WP_170288548.1">
    <property type="nucleotide sequence ID" value="NZ_JACHIB010000001.1"/>
</dbReference>
<dbReference type="Proteomes" id="UP000541136">
    <property type="component" value="Unassembled WGS sequence"/>
</dbReference>
<feature type="region of interest" description="Disordered" evidence="1">
    <location>
        <begin position="157"/>
        <end position="201"/>
    </location>
</feature>
<dbReference type="InterPro" id="IPR050026">
    <property type="entry name" value="PHA_gran_PhaM_N"/>
</dbReference>
<accession>A0A7W9TL86</accession>
<evidence type="ECO:0000256" key="1">
    <source>
        <dbReference type="SAM" id="MobiDB-lite"/>
    </source>
</evidence>
<dbReference type="AlphaFoldDB" id="A0A7W9TL86"/>
<reference evidence="2 3" key="1">
    <citation type="submission" date="2020-08" db="EMBL/GenBank/DDBJ databases">
        <title>Genomic Encyclopedia of Type Strains, Phase IV (KMG-IV): sequencing the most valuable type-strain genomes for metagenomic binning, comparative biology and taxonomic classification.</title>
        <authorList>
            <person name="Goeker M."/>
        </authorList>
    </citation>
    <scope>NUCLEOTIDE SEQUENCE [LARGE SCALE GENOMIC DNA]</scope>
    <source>
        <strain evidence="2 3">DSM 12141</strain>
    </source>
</reference>
<name>A0A7W9TL86_CASDE</name>
<feature type="compositionally biased region" description="Low complexity" evidence="1">
    <location>
        <begin position="179"/>
        <end position="190"/>
    </location>
</feature>
<gene>
    <name evidence="2" type="ORF">HNR28_000189</name>
</gene>
<dbReference type="EMBL" id="JACHIB010000001">
    <property type="protein sequence ID" value="MBB6082171.1"/>
    <property type="molecule type" value="Genomic_DNA"/>
</dbReference>
<comment type="caution">
    <text evidence="2">The sequence shown here is derived from an EMBL/GenBank/DDBJ whole genome shotgun (WGS) entry which is preliminary data.</text>
</comment>